<accession>A0A9Y2ICS2</accession>
<proteinExistence type="predicted"/>
<dbReference type="EMBL" id="CP127294">
    <property type="protein sequence ID" value="WIX76003.1"/>
    <property type="molecule type" value="Genomic_DNA"/>
</dbReference>
<evidence type="ECO:0000313" key="1">
    <source>
        <dbReference type="EMBL" id="WIX76003.1"/>
    </source>
</evidence>
<dbReference type="Proteomes" id="UP001236014">
    <property type="component" value="Chromosome"/>
</dbReference>
<keyword evidence="2" id="KW-1185">Reference proteome</keyword>
<organism evidence="1 2">
    <name type="scientific">Amycolatopsis carbonis</name>
    <dbReference type="NCBI Taxonomy" id="715471"/>
    <lineage>
        <taxon>Bacteria</taxon>
        <taxon>Bacillati</taxon>
        <taxon>Actinomycetota</taxon>
        <taxon>Actinomycetes</taxon>
        <taxon>Pseudonocardiales</taxon>
        <taxon>Pseudonocardiaceae</taxon>
        <taxon>Amycolatopsis</taxon>
    </lineage>
</organism>
<sequence length="149" mass="15205">MTETLTAEAATFPRICVRKPYYALRGLRIDEPGTATCELPVEQLVTGVVSPIALGEAGRHMAILGLCAAASLAPDDARREGALTGRVTAALPTSRKATAAGLLRAGGVALAAFSLSNDVLKAPVSERMFAHAQPDTGTETGSSTATAVG</sequence>
<dbReference type="KEGG" id="acab:QRX50_31585"/>
<dbReference type="AlphaFoldDB" id="A0A9Y2ICS2"/>
<dbReference type="RefSeq" id="WP_285966765.1">
    <property type="nucleotide sequence ID" value="NZ_CP127294.1"/>
</dbReference>
<name>A0A9Y2ICS2_9PSEU</name>
<protein>
    <submittedName>
        <fullName evidence="1">Uncharacterized protein</fullName>
    </submittedName>
</protein>
<gene>
    <name evidence="1" type="ORF">QRX50_31585</name>
</gene>
<evidence type="ECO:0000313" key="2">
    <source>
        <dbReference type="Proteomes" id="UP001236014"/>
    </source>
</evidence>
<reference evidence="1 2" key="1">
    <citation type="submission" date="2023-06" db="EMBL/GenBank/DDBJ databases">
        <authorList>
            <person name="Oyuntsetseg B."/>
            <person name="Kim S.B."/>
        </authorList>
    </citation>
    <scope>NUCLEOTIDE SEQUENCE [LARGE SCALE GENOMIC DNA]</scope>
    <source>
        <strain evidence="1 2">2-15</strain>
    </source>
</reference>